<keyword evidence="5" id="KW-0788">Thiol protease</keyword>
<dbReference type="GO" id="GO:0005829">
    <property type="term" value="C:cytosol"/>
    <property type="evidence" value="ECO:0007669"/>
    <property type="project" value="InterPro"/>
</dbReference>
<accession>A0A6B2LJ68</accession>
<evidence type="ECO:0000313" key="6">
    <source>
        <dbReference type="EMBL" id="NDV36738.1"/>
    </source>
</evidence>
<dbReference type="InterPro" id="IPR036440">
    <property type="entry name" value="Peptidase_C15-like_sf"/>
</dbReference>
<proteinExistence type="inferred from homology"/>
<evidence type="ECO:0000256" key="5">
    <source>
        <dbReference type="ARBA" id="ARBA00022807"/>
    </source>
</evidence>
<sequence>MSGFGPFNGVDDNPTSRLMEELEDYLKKNALPDSISGRVDVRSCTIYEVSAVGALTQFSELLQLYKIDPNEEVVFIHFGVHGKADCFNLEKQAFNEANFSCPDEQGWTPQSHPIHPRNPDITHILTTTLPLEDILEDVGKKYPAKISFDAGRFLCNYLYYQSLHMSQINGTKSVFIHVPPFQVIDQPTQLAFARELLITIASKILK</sequence>
<dbReference type="PANTHER" id="PTHR23402">
    <property type="entry name" value="PROTEASE FAMILY C15 PYROGLUTAMYL-PEPTIDASE I-RELATED"/>
    <property type="match status" value="1"/>
</dbReference>
<dbReference type="InterPro" id="IPR000816">
    <property type="entry name" value="Peptidase_C15"/>
</dbReference>
<evidence type="ECO:0000256" key="3">
    <source>
        <dbReference type="ARBA" id="ARBA00022670"/>
    </source>
</evidence>
<dbReference type="PIRSF" id="PIRSF015592">
    <property type="entry name" value="Prld-crbxl_pptds"/>
    <property type="match status" value="1"/>
</dbReference>
<organism evidence="6">
    <name type="scientific">Arcella intermedia</name>
    <dbReference type="NCBI Taxonomy" id="1963864"/>
    <lineage>
        <taxon>Eukaryota</taxon>
        <taxon>Amoebozoa</taxon>
        <taxon>Tubulinea</taxon>
        <taxon>Elardia</taxon>
        <taxon>Arcellinida</taxon>
        <taxon>Sphaerothecina</taxon>
        <taxon>Arcellidae</taxon>
        <taxon>Arcella</taxon>
    </lineage>
</organism>
<dbReference type="SUPFAM" id="SSF53182">
    <property type="entry name" value="Pyrrolidone carboxyl peptidase (pyroglutamate aminopeptidase)"/>
    <property type="match status" value="1"/>
</dbReference>
<evidence type="ECO:0000256" key="4">
    <source>
        <dbReference type="ARBA" id="ARBA00022801"/>
    </source>
</evidence>
<dbReference type="Gene3D" id="3.40.630.20">
    <property type="entry name" value="Peptidase C15, pyroglutamyl peptidase I-like"/>
    <property type="match status" value="1"/>
</dbReference>
<evidence type="ECO:0000256" key="1">
    <source>
        <dbReference type="ARBA" id="ARBA00006641"/>
    </source>
</evidence>
<keyword evidence="3" id="KW-0645">Protease</keyword>
<protein>
    <recommendedName>
        <fullName evidence="7">Pyroglutamyl-peptidase I</fullName>
    </recommendedName>
</protein>
<dbReference type="PANTHER" id="PTHR23402:SF1">
    <property type="entry name" value="PYROGLUTAMYL-PEPTIDASE I"/>
    <property type="match status" value="1"/>
</dbReference>
<dbReference type="PRINTS" id="PR00706">
    <property type="entry name" value="PYROGLUPTASE"/>
</dbReference>
<dbReference type="GO" id="GO:0006508">
    <property type="term" value="P:proteolysis"/>
    <property type="evidence" value="ECO:0007669"/>
    <property type="project" value="UniProtKB-KW"/>
</dbReference>
<dbReference type="EMBL" id="GIBP01007769">
    <property type="protein sequence ID" value="NDV36738.1"/>
    <property type="molecule type" value="Transcribed_RNA"/>
</dbReference>
<reference evidence="6" key="1">
    <citation type="journal article" date="2020" name="J. Eukaryot. Microbiol.">
        <title>De novo Sequencing, Assembly and Annotation of the Transcriptome for the Free-Living Testate Amoeba Arcella intermedia.</title>
        <authorList>
            <person name="Ribeiro G.M."/>
            <person name="Porfirio-Sousa A.L."/>
            <person name="Maurer-Alcala X.X."/>
            <person name="Katz L.A."/>
            <person name="Lahr D.J.G."/>
        </authorList>
    </citation>
    <scope>NUCLEOTIDE SEQUENCE</scope>
</reference>
<keyword evidence="2" id="KW-0963">Cytoplasm</keyword>
<keyword evidence="4" id="KW-0378">Hydrolase</keyword>
<comment type="similarity">
    <text evidence="1">Belongs to the peptidase C15 family.</text>
</comment>
<dbReference type="FunFam" id="3.40.630.20:FF:000003">
    <property type="entry name" value="Pyrrolidone-carboxylate peptidase isoform A"/>
    <property type="match status" value="1"/>
</dbReference>
<dbReference type="Pfam" id="PF01470">
    <property type="entry name" value="Peptidase_C15"/>
    <property type="match status" value="1"/>
</dbReference>
<dbReference type="AlphaFoldDB" id="A0A6B2LJ68"/>
<dbReference type="InterPro" id="IPR016125">
    <property type="entry name" value="Peptidase_C15-like"/>
</dbReference>
<name>A0A6B2LJ68_9EUKA</name>
<evidence type="ECO:0008006" key="7">
    <source>
        <dbReference type="Google" id="ProtNLM"/>
    </source>
</evidence>
<dbReference type="GO" id="GO:0016920">
    <property type="term" value="F:pyroglutamyl-peptidase activity"/>
    <property type="evidence" value="ECO:0007669"/>
    <property type="project" value="InterPro"/>
</dbReference>
<evidence type="ECO:0000256" key="2">
    <source>
        <dbReference type="ARBA" id="ARBA00022490"/>
    </source>
</evidence>